<comment type="caution">
    <text evidence="5">The sequence shown here is derived from an EMBL/GenBank/DDBJ whole genome shotgun (WGS) entry which is preliminary data.</text>
</comment>
<dbReference type="Proteomes" id="UP000318102">
    <property type="component" value="Unassembled WGS sequence"/>
</dbReference>
<dbReference type="PANTHER" id="PTHR43464:SF19">
    <property type="entry name" value="UBIQUINONE BIOSYNTHESIS O-METHYLTRANSFERASE, MITOCHONDRIAL"/>
    <property type="match status" value="1"/>
</dbReference>
<keyword evidence="2" id="KW-0808">Transferase</keyword>
<keyword evidence="3" id="KW-0949">S-adenosyl-L-methionine</keyword>
<dbReference type="RefSeq" id="WP_144991479.1">
    <property type="nucleotide sequence ID" value="NZ_VNJK01000001.1"/>
</dbReference>
<dbReference type="Pfam" id="PF13649">
    <property type="entry name" value="Methyltransf_25"/>
    <property type="match status" value="1"/>
</dbReference>
<protein>
    <submittedName>
        <fullName evidence="5">Class I SAM-dependent methyltransferase</fullName>
    </submittedName>
</protein>
<proteinExistence type="predicted"/>
<evidence type="ECO:0000313" key="6">
    <source>
        <dbReference type="Proteomes" id="UP000318102"/>
    </source>
</evidence>
<name>A0A559J3B1_9BACL</name>
<keyword evidence="6" id="KW-1185">Reference proteome</keyword>
<accession>A0A559J3B1</accession>
<evidence type="ECO:0000256" key="3">
    <source>
        <dbReference type="ARBA" id="ARBA00022691"/>
    </source>
</evidence>
<dbReference type="GO" id="GO:0008168">
    <property type="term" value="F:methyltransferase activity"/>
    <property type="evidence" value="ECO:0007669"/>
    <property type="project" value="UniProtKB-KW"/>
</dbReference>
<dbReference type="PANTHER" id="PTHR43464">
    <property type="entry name" value="METHYLTRANSFERASE"/>
    <property type="match status" value="1"/>
</dbReference>
<dbReference type="EMBL" id="VNJK01000001">
    <property type="protein sequence ID" value="TVX94375.1"/>
    <property type="molecule type" value="Genomic_DNA"/>
</dbReference>
<organism evidence="5 6">
    <name type="scientific">Paenibacillus agilis</name>
    <dbReference type="NCBI Taxonomy" id="3020863"/>
    <lineage>
        <taxon>Bacteria</taxon>
        <taxon>Bacillati</taxon>
        <taxon>Bacillota</taxon>
        <taxon>Bacilli</taxon>
        <taxon>Bacillales</taxon>
        <taxon>Paenibacillaceae</taxon>
        <taxon>Paenibacillus</taxon>
    </lineage>
</organism>
<reference evidence="5 6" key="1">
    <citation type="submission" date="2019-07" db="EMBL/GenBank/DDBJ databases">
        <authorList>
            <person name="Kim J."/>
        </authorList>
    </citation>
    <scope>NUCLEOTIDE SEQUENCE [LARGE SCALE GENOMIC DNA]</scope>
    <source>
        <strain evidence="5 6">N4</strain>
    </source>
</reference>
<evidence type="ECO:0000256" key="2">
    <source>
        <dbReference type="ARBA" id="ARBA00022679"/>
    </source>
</evidence>
<dbReference type="InterPro" id="IPR041698">
    <property type="entry name" value="Methyltransf_25"/>
</dbReference>
<dbReference type="CDD" id="cd02440">
    <property type="entry name" value="AdoMet_MTases"/>
    <property type="match status" value="1"/>
</dbReference>
<sequence length="242" mass="27120">MSTFKQARTAEIEYHEQFYKQAELFVPGSWLSKPVQVVLDCLEKLLEENSNKGSAIRILDLACGVGRNSIPMAQRVREQDGTVVCVDLIPSAIDKLTDNAKTYGVGSQIEGIVADVEYYLIQPISFDFIVSCSCLEHMSSEEALRTAVGRMIDGTKAGGMNCILMSTEITEVDQATGASIAGVIELNLRTEEAFSILQKLYEDWDIQLERSIPQCIQEHKEGRNIEFKSNWLTFVAWKREVN</sequence>
<evidence type="ECO:0000313" key="5">
    <source>
        <dbReference type="EMBL" id="TVX94375.1"/>
    </source>
</evidence>
<dbReference type="Gene3D" id="3.40.50.150">
    <property type="entry name" value="Vaccinia Virus protein VP39"/>
    <property type="match status" value="1"/>
</dbReference>
<feature type="domain" description="Methyltransferase" evidence="4">
    <location>
        <begin position="58"/>
        <end position="159"/>
    </location>
</feature>
<evidence type="ECO:0000256" key="1">
    <source>
        <dbReference type="ARBA" id="ARBA00022603"/>
    </source>
</evidence>
<gene>
    <name evidence="5" type="ORF">FPZ44_15725</name>
</gene>
<dbReference type="GO" id="GO:0032259">
    <property type="term" value="P:methylation"/>
    <property type="evidence" value="ECO:0007669"/>
    <property type="project" value="UniProtKB-KW"/>
</dbReference>
<dbReference type="SUPFAM" id="SSF53335">
    <property type="entry name" value="S-adenosyl-L-methionine-dependent methyltransferases"/>
    <property type="match status" value="1"/>
</dbReference>
<dbReference type="AlphaFoldDB" id="A0A559J3B1"/>
<dbReference type="InterPro" id="IPR029063">
    <property type="entry name" value="SAM-dependent_MTases_sf"/>
</dbReference>
<evidence type="ECO:0000259" key="4">
    <source>
        <dbReference type="Pfam" id="PF13649"/>
    </source>
</evidence>
<dbReference type="OrthoDB" id="9804312at2"/>
<keyword evidence="1 5" id="KW-0489">Methyltransferase</keyword>